<feature type="binding site" evidence="6">
    <location>
        <position position="183"/>
    </location>
    <ligand>
        <name>substrate</name>
    </ligand>
</feature>
<evidence type="ECO:0000313" key="9">
    <source>
        <dbReference type="Proteomes" id="UP000182334"/>
    </source>
</evidence>
<dbReference type="GO" id="GO:0004040">
    <property type="term" value="F:amidase activity"/>
    <property type="evidence" value="ECO:0007669"/>
    <property type="project" value="UniProtKB-EC"/>
</dbReference>
<dbReference type="PANTHER" id="PTHR46072:SF11">
    <property type="entry name" value="AMIDASE-RELATED"/>
    <property type="match status" value="1"/>
</dbReference>
<evidence type="ECO:0000259" key="7">
    <source>
        <dbReference type="Pfam" id="PF01425"/>
    </source>
</evidence>
<feature type="active site" description="Charge relay system" evidence="5">
    <location>
        <position position="209"/>
    </location>
</feature>
<evidence type="ECO:0000313" key="8">
    <source>
        <dbReference type="EMBL" id="SGZ58092.1"/>
    </source>
</evidence>
<dbReference type="InterPro" id="IPR036928">
    <property type="entry name" value="AS_sf"/>
</dbReference>
<protein>
    <recommendedName>
        <fullName evidence="3">amidase</fullName>
        <ecNumber evidence="3">3.5.1.4</ecNumber>
    </recommendedName>
</protein>
<dbReference type="OrthoDB" id="6428749at2759"/>
<evidence type="ECO:0000256" key="4">
    <source>
        <dbReference type="ARBA" id="ARBA00022801"/>
    </source>
</evidence>
<gene>
    <name evidence="8" type="ORF">SAMEA4029010_CIC11G00000000780</name>
</gene>
<evidence type="ECO:0000256" key="3">
    <source>
        <dbReference type="ARBA" id="ARBA00012922"/>
    </source>
</evidence>
<dbReference type="STRING" id="45354.A0A1L0DNE2"/>
<accession>A0A1L0DNE2</accession>
<dbReference type="AlphaFoldDB" id="A0A1L0DNE2"/>
<evidence type="ECO:0000256" key="6">
    <source>
        <dbReference type="PIRSR" id="PIRSR001221-2"/>
    </source>
</evidence>
<proteinExistence type="inferred from homology"/>
<dbReference type="EMBL" id="LT635762">
    <property type="protein sequence ID" value="SGZ58092.1"/>
    <property type="molecule type" value="Genomic_DNA"/>
</dbReference>
<evidence type="ECO:0000256" key="5">
    <source>
        <dbReference type="PIRSR" id="PIRSR001221-1"/>
    </source>
</evidence>
<feature type="domain" description="Amidase" evidence="7">
    <location>
        <begin position="79"/>
        <end position="534"/>
    </location>
</feature>
<sequence length="544" mass="59471">MTTKDWKEIAASKQRSVLNAIPLKWTVLGIKDDMISKGFVKTSDYLDLILGEFEVSITKQNVAQLQQAIESKKLTAVQVTEAFCHRAALTHQIVNCCSEIFFDEAIERANELDAYLKENGKTIGPLHGIPISLKDQVDLPGKDSSIGFCSLVDHPKSEYSLLAKNLLDQGAVFYVKTTVPMAMMAPETVSNVFGYTYNSVNINLSAGGSSGGEGALIAAGASPLGFGTDIGGSIRIPSSFHGLYALKPSSGRISYLNVTNSVSGQECMPSVIGPMGRSLEDVTAITQLVVNSELWKVDPKVLPVPWKNLDSMKNNKFVFGMWRFDTMITPHPPVLRALEETAQKLRSQGHEVIDIELPDPRGFMDTANKIYGADSGFELASECRKTNEPVVPVVRKCVSDALTEIPATVNQWWDICNEAYLQRQAFLKFWENTAKLSVSGKPIDAIISPVWPTTSSLPDGPPTINYTAPFNLCDCASVVVPVTNVSSELDKKSTNFVPVDQADQSIQDSFDADLVDNMPVCVQVVTKKLEEEKALLLAEILTRN</sequence>
<reference evidence="8 9" key="1">
    <citation type="submission" date="2016-10" db="EMBL/GenBank/DDBJ databases">
        <authorList>
            <person name="de Groot N.N."/>
        </authorList>
    </citation>
    <scope>NUCLEOTIDE SEQUENCE [LARGE SCALE GENOMIC DNA]</scope>
    <source>
        <strain evidence="8 9">CBS 141442</strain>
    </source>
</reference>
<dbReference type="InterPro" id="IPR020556">
    <property type="entry name" value="Amidase_CS"/>
</dbReference>
<dbReference type="InterPro" id="IPR023631">
    <property type="entry name" value="Amidase_dom"/>
</dbReference>
<name>A0A1L0DNE2_9ASCO</name>
<evidence type="ECO:0000256" key="1">
    <source>
        <dbReference type="ARBA" id="ARBA00001311"/>
    </source>
</evidence>
<dbReference type="PANTHER" id="PTHR46072">
    <property type="entry name" value="AMIDASE-RELATED-RELATED"/>
    <property type="match status" value="1"/>
</dbReference>
<comment type="catalytic activity">
    <reaction evidence="1">
        <text>a monocarboxylic acid amide + H2O = a monocarboxylate + NH4(+)</text>
        <dbReference type="Rhea" id="RHEA:12020"/>
        <dbReference type="ChEBI" id="CHEBI:15377"/>
        <dbReference type="ChEBI" id="CHEBI:28938"/>
        <dbReference type="ChEBI" id="CHEBI:35757"/>
        <dbReference type="ChEBI" id="CHEBI:83628"/>
        <dbReference type="EC" id="3.5.1.4"/>
    </reaction>
</comment>
<dbReference type="SUPFAM" id="SSF75304">
    <property type="entry name" value="Amidase signature (AS) enzymes"/>
    <property type="match status" value="1"/>
</dbReference>
<feature type="active site" description="Acyl-ester intermediate" evidence="5">
    <location>
        <position position="233"/>
    </location>
</feature>
<feature type="active site" description="Charge relay system" evidence="5">
    <location>
        <position position="134"/>
    </location>
</feature>
<feature type="binding site" evidence="6">
    <location>
        <position position="209"/>
    </location>
    <ligand>
        <name>substrate</name>
    </ligand>
</feature>
<feature type="binding site" evidence="6">
    <location>
        <begin position="230"/>
        <end position="233"/>
    </location>
    <ligand>
        <name>substrate</name>
    </ligand>
</feature>
<dbReference type="Gene3D" id="3.90.1300.10">
    <property type="entry name" value="Amidase signature (AS) domain"/>
    <property type="match status" value="1"/>
</dbReference>
<dbReference type="PROSITE" id="PS00571">
    <property type="entry name" value="AMIDASES"/>
    <property type="match status" value="1"/>
</dbReference>
<keyword evidence="9" id="KW-1185">Reference proteome</keyword>
<evidence type="ECO:0000256" key="2">
    <source>
        <dbReference type="ARBA" id="ARBA00009199"/>
    </source>
</evidence>
<keyword evidence="4" id="KW-0378">Hydrolase</keyword>
<dbReference type="PIRSF" id="PIRSF001221">
    <property type="entry name" value="Amidase_fungi"/>
    <property type="match status" value="1"/>
</dbReference>
<dbReference type="Proteomes" id="UP000182334">
    <property type="component" value="Chromosome VII"/>
</dbReference>
<dbReference type="EC" id="3.5.1.4" evidence="3"/>
<organism evidence="8 9">
    <name type="scientific">Sungouiella intermedia</name>
    <dbReference type="NCBI Taxonomy" id="45354"/>
    <lineage>
        <taxon>Eukaryota</taxon>
        <taxon>Fungi</taxon>
        <taxon>Dikarya</taxon>
        <taxon>Ascomycota</taxon>
        <taxon>Saccharomycotina</taxon>
        <taxon>Pichiomycetes</taxon>
        <taxon>Metschnikowiaceae</taxon>
        <taxon>Sungouiella</taxon>
    </lineage>
</organism>
<dbReference type="Pfam" id="PF01425">
    <property type="entry name" value="Amidase"/>
    <property type="match status" value="1"/>
</dbReference>
<comment type="similarity">
    <text evidence="2">Belongs to the amidase family.</text>
</comment>